<reference evidence="2" key="3">
    <citation type="submission" date="2025-09" db="UniProtKB">
        <authorList>
            <consortium name="Ensembl"/>
        </authorList>
    </citation>
    <scope>IDENTIFICATION</scope>
</reference>
<dbReference type="GO" id="GO:0005634">
    <property type="term" value="C:nucleus"/>
    <property type="evidence" value="ECO:0007669"/>
    <property type="project" value="TreeGrafter"/>
</dbReference>
<accession>H2ZE48</accession>
<sequence length="158" mass="18627">MTKGDNNFNVKFVKLIEKYDAIYNHFSEHYNNREQQADAWSAIAEQMNETVCACKERWINLRASFCRHLRNQRIMTSNRKPYYLAQHMDFLIPFTRLQPLPDEGDDSPGRPSMVDSDIRFIQDTNQRFQQMPTELEIHKVESSPGWNTPLMNQPNTSV</sequence>
<dbReference type="HOGENOM" id="CLU_106530_0_0_1"/>
<dbReference type="OMA" id="RASFCRH"/>
<dbReference type="InterPro" id="IPR039353">
    <property type="entry name" value="TF_Adf1"/>
</dbReference>
<dbReference type="PROSITE" id="PS51029">
    <property type="entry name" value="MADF"/>
    <property type="match status" value="1"/>
</dbReference>
<dbReference type="InterPro" id="IPR006578">
    <property type="entry name" value="MADF-dom"/>
</dbReference>
<dbReference type="GO" id="GO:0005667">
    <property type="term" value="C:transcription regulator complex"/>
    <property type="evidence" value="ECO:0007669"/>
    <property type="project" value="TreeGrafter"/>
</dbReference>
<dbReference type="InParanoid" id="H2ZE48"/>
<dbReference type="eggNOG" id="ENOG502S711">
    <property type="taxonomic scope" value="Eukaryota"/>
</dbReference>
<evidence type="ECO:0000259" key="1">
    <source>
        <dbReference type="PROSITE" id="PS51029"/>
    </source>
</evidence>
<dbReference type="STRING" id="51511.ENSCSAVP00000015864"/>
<reference evidence="3" key="1">
    <citation type="submission" date="2003-08" db="EMBL/GenBank/DDBJ databases">
        <authorList>
            <person name="Birren B."/>
            <person name="Nusbaum C."/>
            <person name="Abebe A."/>
            <person name="Abouelleil A."/>
            <person name="Adekoya E."/>
            <person name="Ait-zahra M."/>
            <person name="Allen N."/>
            <person name="Allen T."/>
            <person name="An P."/>
            <person name="Anderson M."/>
            <person name="Anderson S."/>
            <person name="Arachchi H."/>
            <person name="Armbruster J."/>
            <person name="Bachantsang P."/>
            <person name="Baldwin J."/>
            <person name="Barry A."/>
            <person name="Bayul T."/>
            <person name="Blitshsteyn B."/>
            <person name="Bloom T."/>
            <person name="Blye J."/>
            <person name="Boguslavskiy L."/>
            <person name="Borowsky M."/>
            <person name="Boukhgalter B."/>
            <person name="Brunache A."/>
            <person name="Butler J."/>
            <person name="Calixte N."/>
            <person name="Calvo S."/>
            <person name="Camarata J."/>
            <person name="Campo K."/>
            <person name="Chang J."/>
            <person name="Cheshatsang Y."/>
            <person name="Citroen M."/>
            <person name="Collymore A."/>
            <person name="Considine T."/>
            <person name="Cook A."/>
            <person name="Cooke P."/>
            <person name="Corum B."/>
            <person name="Cuomo C."/>
            <person name="David R."/>
            <person name="Dawoe T."/>
            <person name="Degray S."/>
            <person name="Dodge S."/>
            <person name="Dooley K."/>
            <person name="Dorje P."/>
            <person name="Dorjee K."/>
            <person name="Dorris L."/>
            <person name="Duffey N."/>
            <person name="Dupes A."/>
            <person name="Elkins T."/>
            <person name="Engels R."/>
            <person name="Erickson J."/>
            <person name="Farina A."/>
            <person name="Faro S."/>
            <person name="Ferreira P."/>
            <person name="Fischer H."/>
            <person name="Fitzgerald M."/>
            <person name="Foley K."/>
            <person name="Gage D."/>
            <person name="Galagan J."/>
            <person name="Gearin G."/>
            <person name="Gnerre S."/>
            <person name="Gnirke A."/>
            <person name="Goyette A."/>
            <person name="Graham J."/>
            <person name="Grandbois E."/>
            <person name="Gyaltsen K."/>
            <person name="Hafez N."/>
            <person name="Hagopian D."/>
            <person name="Hagos B."/>
            <person name="Hall J."/>
            <person name="Hatcher B."/>
            <person name="Heller A."/>
            <person name="Higgins H."/>
            <person name="Honan T."/>
            <person name="Horn A."/>
            <person name="Houde N."/>
            <person name="Hughes L."/>
            <person name="Hulme W."/>
            <person name="Husby E."/>
            <person name="Iliev I."/>
            <person name="Jaffe D."/>
            <person name="Jones C."/>
            <person name="Kamal M."/>
            <person name="Kamat A."/>
            <person name="Kamvysselis M."/>
            <person name="Karlsson E."/>
            <person name="Kells C."/>
            <person name="Kieu A."/>
            <person name="Kisner P."/>
            <person name="Kodira C."/>
            <person name="Kulbokas E."/>
            <person name="Labutti K."/>
            <person name="Lama D."/>
            <person name="Landers T."/>
            <person name="Leger J."/>
            <person name="Levine S."/>
            <person name="Lewis D."/>
            <person name="Lewis T."/>
            <person name="Lindblad-toh K."/>
            <person name="Liu X."/>
            <person name="Lokyitsang T."/>
            <person name="Lokyitsang Y."/>
            <person name="Lucien O."/>
            <person name="Lui A."/>
            <person name="Ma L.J."/>
            <person name="Mabbitt R."/>
            <person name="Macdonald J."/>
            <person name="Maclean C."/>
            <person name="Major J."/>
            <person name="Manning J."/>
            <person name="Marabella R."/>
            <person name="Maru K."/>
            <person name="Matthews C."/>
            <person name="Mauceli E."/>
            <person name="Mccarthy M."/>
            <person name="Mcdonough S."/>
            <person name="Mcghee T."/>
            <person name="Meldrim J."/>
            <person name="Meneus L."/>
            <person name="Mesirov J."/>
            <person name="Mihalev A."/>
            <person name="Mihova T."/>
            <person name="Mikkelsen T."/>
            <person name="Mlenga V."/>
            <person name="Moru K."/>
            <person name="Mozes J."/>
            <person name="Mulrain L."/>
            <person name="Munson G."/>
            <person name="Naylor J."/>
            <person name="Newes C."/>
            <person name="Nguyen C."/>
            <person name="Nguyen N."/>
            <person name="Nguyen T."/>
            <person name="Nicol R."/>
            <person name="Nielsen C."/>
            <person name="Nizzari M."/>
            <person name="Norbu C."/>
            <person name="Norbu N."/>
            <person name="O'donnell P."/>
            <person name="Okoawo O."/>
            <person name="O'leary S."/>
            <person name="Omotosho B."/>
            <person name="O'neill K."/>
            <person name="Osman S."/>
            <person name="Parker S."/>
            <person name="Perrin D."/>
            <person name="Phunkhang P."/>
            <person name="Piqani B."/>
            <person name="Purcell S."/>
            <person name="Rachupka T."/>
            <person name="Ramasamy U."/>
            <person name="Rameau R."/>
            <person name="Ray V."/>
            <person name="Raymond C."/>
            <person name="Retta R."/>
            <person name="Richardson S."/>
            <person name="Rise C."/>
            <person name="Rodriguez J."/>
            <person name="Rogers J."/>
            <person name="Rogov P."/>
            <person name="Rutman M."/>
            <person name="Schupbach R."/>
            <person name="Seaman C."/>
            <person name="Settipalli S."/>
            <person name="Sharpe T."/>
            <person name="Sheridan J."/>
            <person name="Sherpa N."/>
            <person name="Shi J."/>
            <person name="Smirnov S."/>
            <person name="Smith C."/>
            <person name="Sougnez C."/>
            <person name="Spencer B."/>
            <person name="Stalker J."/>
            <person name="Stange-thomann N."/>
            <person name="Stavropoulos S."/>
            <person name="Stetson K."/>
            <person name="Stone C."/>
            <person name="Stone S."/>
            <person name="Stubbs M."/>
            <person name="Talamas J."/>
            <person name="Tchuinga P."/>
            <person name="Tenzing P."/>
            <person name="Tesfaye S."/>
            <person name="Theodore J."/>
            <person name="Thoulutsang Y."/>
            <person name="Topham K."/>
            <person name="Towey S."/>
            <person name="Tsamla T."/>
            <person name="Tsomo N."/>
            <person name="Vallee D."/>
            <person name="Vassiliev H."/>
            <person name="Venkataraman V."/>
            <person name="Vinson J."/>
            <person name="Vo A."/>
            <person name="Wade C."/>
            <person name="Wang S."/>
            <person name="Wangchuk T."/>
            <person name="Wangdi T."/>
            <person name="Whittaker C."/>
            <person name="Wilkinson J."/>
            <person name="Wu Y."/>
            <person name="Wyman D."/>
            <person name="Yadav S."/>
            <person name="Yang S."/>
            <person name="Yang X."/>
            <person name="Yeager S."/>
            <person name="Yee E."/>
            <person name="Young G."/>
            <person name="Zainoun J."/>
            <person name="Zembeck L."/>
            <person name="Zimmer A."/>
            <person name="Zody M."/>
            <person name="Lander E."/>
        </authorList>
    </citation>
    <scope>NUCLEOTIDE SEQUENCE [LARGE SCALE GENOMIC DNA]</scope>
</reference>
<dbReference type="SMART" id="SM00595">
    <property type="entry name" value="MADF"/>
    <property type="match status" value="1"/>
</dbReference>
<reference evidence="2" key="2">
    <citation type="submission" date="2025-08" db="UniProtKB">
        <authorList>
            <consortium name="Ensembl"/>
        </authorList>
    </citation>
    <scope>IDENTIFICATION</scope>
</reference>
<dbReference type="GO" id="GO:0006357">
    <property type="term" value="P:regulation of transcription by RNA polymerase II"/>
    <property type="evidence" value="ECO:0007669"/>
    <property type="project" value="TreeGrafter"/>
</dbReference>
<dbReference type="Proteomes" id="UP000007875">
    <property type="component" value="Unassembled WGS sequence"/>
</dbReference>
<keyword evidence="3" id="KW-1185">Reference proteome</keyword>
<dbReference type="Ensembl" id="ENSCSAVT00000016043.1">
    <property type="protein sequence ID" value="ENSCSAVP00000015864.1"/>
    <property type="gene ID" value="ENSCSAVG00000009325.1"/>
</dbReference>
<evidence type="ECO:0000313" key="2">
    <source>
        <dbReference type="Ensembl" id="ENSCSAVP00000015864.1"/>
    </source>
</evidence>
<dbReference type="GeneTree" id="ENSGT00530000065266"/>
<feature type="domain" description="MADF" evidence="1">
    <location>
        <begin position="11"/>
        <end position="96"/>
    </location>
</feature>
<evidence type="ECO:0000313" key="3">
    <source>
        <dbReference type="Proteomes" id="UP000007875"/>
    </source>
</evidence>
<protein>
    <recommendedName>
        <fullName evidence="1">MADF domain-containing protein</fullName>
    </recommendedName>
</protein>
<organism evidence="2 3">
    <name type="scientific">Ciona savignyi</name>
    <name type="common">Pacific transparent sea squirt</name>
    <dbReference type="NCBI Taxonomy" id="51511"/>
    <lineage>
        <taxon>Eukaryota</taxon>
        <taxon>Metazoa</taxon>
        <taxon>Chordata</taxon>
        <taxon>Tunicata</taxon>
        <taxon>Ascidiacea</taxon>
        <taxon>Phlebobranchia</taxon>
        <taxon>Cionidae</taxon>
        <taxon>Ciona</taxon>
    </lineage>
</organism>
<dbReference type="Pfam" id="PF10545">
    <property type="entry name" value="MADF_DNA_bdg"/>
    <property type="match status" value="1"/>
</dbReference>
<name>H2ZE48_CIOSA</name>
<proteinExistence type="predicted"/>
<dbReference type="PANTHER" id="PTHR12243:SF60">
    <property type="entry name" value="SI:CH211-15D5.12-RELATED"/>
    <property type="match status" value="1"/>
</dbReference>
<dbReference type="AlphaFoldDB" id="H2ZE48"/>
<dbReference type="PANTHER" id="PTHR12243">
    <property type="entry name" value="MADF DOMAIN TRANSCRIPTION FACTOR"/>
    <property type="match status" value="1"/>
</dbReference>